<dbReference type="InterPro" id="IPR047153">
    <property type="entry name" value="TRIM45/56/19-like"/>
</dbReference>
<evidence type="ECO:0000313" key="7">
    <source>
        <dbReference type="EMBL" id="VDI50343.1"/>
    </source>
</evidence>
<keyword evidence="1" id="KW-0479">Metal-binding</keyword>
<dbReference type="PANTHER" id="PTHR25462:SF296">
    <property type="entry name" value="MEIOTIC P26, ISOFORM F"/>
    <property type="match status" value="1"/>
</dbReference>
<evidence type="ECO:0000256" key="1">
    <source>
        <dbReference type="ARBA" id="ARBA00022723"/>
    </source>
</evidence>
<keyword evidence="8" id="KW-1185">Reference proteome</keyword>
<keyword evidence="3" id="KW-0862">Zinc</keyword>
<evidence type="ECO:0000256" key="4">
    <source>
        <dbReference type="PROSITE-ProRule" id="PRU00024"/>
    </source>
</evidence>
<dbReference type="EMBL" id="UYJE01006945">
    <property type="protein sequence ID" value="VDI50343.1"/>
    <property type="molecule type" value="Genomic_DNA"/>
</dbReference>
<dbReference type="SUPFAM" id="SSF57850">
    <property type="entry name" value="RING/U-box"/>
    <property type="match status" value="1"/>
</dbReference>
<evidence type="ECO:0000256" key="2">
    <source>
        <dbReference type="ARBA" id="ARBA00022771"/>
    </source>
</evidence>
<dbReference type="InterPro" id="IPR018957">
    <property type="entry name" value="Znf_C3HC4_RING-type"/>
</dbReference>
<dbReference type="InterPro" id="IPR000315">
    <property type="entry name" value="Znf_B-box"/>
</dbReference>
<dbReference type="OrthoDB" id="10066958at2759"/>
<feature type="domain" description="RING-type" evidence="5">
    <location>
        <begin position="15"/>
        <end position="63"/>
    </location>
</feature>
<name>A0A8B6FJX0_MYTGA</name>
<dbReference type="PROSITE" id="PS50089">
    <property type="entry name" value="ZF_RING_2"/>
    <property type="match status" value="1"/>
</dbReference>
<keyword evidence="2 4" id="KW-0863">Zinc-finger</keyword>
<evidence type="ECO:0000259" key="5">
    <source>
        <dbReference type="PROSITE" id="PS50089"/>
    </source>
</evidence>
<dbReference type="InterPro" id="IPR013083">
    <property type="entry name" value="Znf_RING/FYVE/PHD"/>
</dbReference>
<dbReference type="InterPro" id="IPR001841">
    <property type="entry name" value="Znf_RING"/>
</dbReference>
<gene>
    <name evidence="7" type="ORF">MGAL_10B053790</name>
</gene>
<dbReference type="PROSITE" id="PS50119">
    <property type="entry name" value="ZF_BBOX"/>
    <property type="match status" value="1"/>
</dbReference>
<comment type="caution">
    <text evidence="7">The sequence shown here is derived from an EMBL/GenBank/DDBJ whole genome shotgun (WGS) entry which is preliminary data.</text>
</comment>
<dbReference type="AlphaFoldDB" id="A0A8B6FJX0"/>
<feature type="domain" description="B box-type" evidence="6">
    <location>
        <begin position="101"/>
        <end position="148"/>
    </location>
</feature>
<dbReference type="InterPro" id="IPR017907">
    <property type="entry name" value="Znf_RING_CS"/>
</dbReference>
<dbReference type="Gene3D" id="3.30.40.10">
    <property type="entry name" value="Zinc/RING finger domain, C3HC4 (zinc finger)"/>
    <property type="match status" value="1"/>
</dbReference>
<dbReference type="GO" id="GO:0008270">
    <property type="term" value="F:zinc ion binding"/>
    <property type="evidence" value="ECO:0007669"/>
    <property type="project" value="UniProtKB-KW"/>
</dbReference>
<dbReference type="Proteomes" id="UP000596742">
    <property type="component" value="Unassembled WGS sequence"/>
</dbReference>
<dbReference type="Gene3D" id="4.10.830.40">
    <property type="match status" value="1"/>
</dbReference>
<evidence type="ECO:0000259" key="6">
    <source>
        <dbReference type="PROSITE" id="PS50119"/>
    </source>
</evidence>
<evidence type="ECO:0000256" key="3">
    <source>
        <dbReference type="ARBA" id="ARBA00022833"/>
    </source>
</evidence>
<dbReference type="PANTHER" id="PTHR25462">
    <property type="entry name" value="BONUS, ISOFORM C-RELATED"/>
    <property type="match status" value="1"/>
</dbReference>
<dbReference type="PROSITE" id="PS00518">
    <property type="entry name" value="ZF_RING_1"/>
    <property type="match status" value="1"/>
</dbReference>
<dbReference type="SMART" id="SM00184">
    <property type="entry name" value="RING"/>
    <property type="match status" value="1"/>
</dbReference>
<proteinExistence type="predicted"/>
<protein>
    <recommendedName>
        <fullName evidence="9">RING-type domain-containing protein</fullName>
    </recommendedName>
</protein>
<evidence type="ECO:0000313" key="8">
    <source>
        <dbReference type="Proteomes" id="UP000596742"/>
    </source>
</evidence>
<organism evidence="7 8">
    <name type="scientific">Mytilus galloprovincialis</name>
    <name type="common">Mediterranean mussel</name>
    <dbReference type="NCBI Taxonomy" id="29158"/>
    <lineage>
        <taxon>Eukaryota</taxon>
        <taxon>Metazoa</taxon>
        <taxon>Spiralia</taxon>
        <taxon>Lophotrochozoa</taxon>
        <taxon>Mollusca</taxon>
        <taxon>Bivalvia</taxon>
        <taxon>Autobranchia</taxon>
        <taxon>Pteriomorphia</taxon>
        <taxon>Mytilida</taxon>
        <taxon>Mytiloidea</taxon>
        <taxon>Mytilidae</taxon>
        <taxon>Mytilinae</taxon>
        <taxon>Mytilus</taxon>
    </lineage>
</organism>
<evidence type="ECO:0008006" key="9">
    <source>
        <dbReference type="Google" id="ProtNLM"/>
    </source>
</evidence>
<reference evidence="7" key="1">
    <citation type="submission" date="2018-11" db="EMBL/GenBank/DDBJ databases">
        <authorList>
            <person name="Alioto T."/>
            <person name="Alioto T."/>
        </authorList>
    </citation>
    <scope>NUCLEOTIDE SEQUENCE</scope>
</reference>
<dbReference type="Pfam" id="PF00097">
    <property type="entry name" value="zf-C3HC4"/>
    <property type="match status" value="1"/>
</dbReference>
<sequence>MATGDIKKDNDHFTCSICLESLKSPRSLPCLHTFCEPCIDSHILSTERTAGHKIAQYLCPVCRTVVRPKHPIADTKTWASNLPHNFTISSLMGNTNETGKKQCNSCERRKMRRSASTWCRECCEAYCNECLEFHRWQKTSMNHNVTTIDNLHTDSNEIYLKSISDACRVHCIN</sequence>
<accession>A0A8B6FJX0</accession>